<reference evidence="2" key="1">
    <citation type="journal article" date="2020" name="Fungal Divers.">
        <title>Resolving the Mortierellaceae phylogeny through synthesis of multi-gene phylogenetics and phylogenomics.</title>
        <authorList>
            <person name="Vandepol N."/>
            <person name="Liber J."/>
            <person name="Desiro A."/>
            <person name="Na H."/>
            <person name="Kennedy M."/>
            <person name="Barry K."/>
            <person name="Grigoriev I.V."/>
            <person name="Miller A.N."/>
            <person name="O'Donnell K."/>
            <person name="Stajich J.E."/>
            <person name="Bonito G."/>
        </authorList>
    </citation>
    <scope>NUCLEOTIDE SEQUENCE</scope>
    <source>
        <strain evidence="2">NRRL 2591</strain>
    </source>
</reference>
<dbReference type="AlphaFoldDB" id="A0A9P6F9L0"/>
<protein>
    <submittedName>
        <fullName evidence="2">Uncharacterized protein</fullName>
    </submittedName>
</protein>
<feature type="compositionally biased region" description="Low complexity" evidence="1">
    <location>
        <begin position="356"/>
        <end position="393"/>
    </location>
</feature>
<feature type="compositionally biased region" description="Polar residues" evidence="1">
    <location>
        <begin position="247"/>
        <end position="277"/>
    </location>
</feature>
<evidence type="ECO:0000313" key="3">
    <source>
        <dbReference type="Proteomes" id="UP000723463"/>
    </source>
</evidence>
<evidence type="ECO:0000313" key="2">
    <source>
        <dbReference type="EMBL" id="KAF9545647.1"/>
    </source>
</evidence>
<gene>
    <name evidence="2" type="ORF">EC957_010628</name>
</gene>
<organism evidence="2 3">
    <name type="scientific">Mortierella hygrophila</name>
    <dbReference type="NCBI Taxonomy" id="979708"/>
    <lineage>
        <taxon>Eukaryota</taxon>
        <taxon>Fungi</taxon>
        <taxon>Fungi incertae sedis</taxon>
        <taxon>Mucoromycota</taxon>
        <taxon>Mortierellomycotina</taxon>
        <taxon>Mortierellomycetes</taxon>
        <taxon>Mortierellales</taxon>
        <taxon>Mortierellaceae</taxon>
        <taxon>Mortierella</taxon>
    </lineage>
</organism>
<dbReference type="Proteomes" id="UP000723463">
    <property type="component" value="Unassembled WGS sequence"/>
</dbReference>
<feature type="region of interest" description="Disordered" evidence="1">
    <location>
        <begin position="115"/>
        <end position="178"/>
    </location>
</feature>
<feature type="compositionally biased region" description="Basic residues" evidence="1">
    <location>
        <begin position="11"/>
        <end position="20"/>
    </location>
</feature>
<comment type="caution">
    <text evidence="2">The sequence shown here is derived from an EMBL/GenBank/DDBJ whole genome shotgun (WGS) entry which is preliminary data.</text>
</comment>
<feature type="compositionally biased region" description="Low complexity" evidence="1">
    <location>
        <begin position="218"/>
        <end position="240"/>
    </location>
</feature>
<feature type="region of interest" description="Disordered" evidence="1">
    <location>
        <begin position="331"/>
        <end position="394"/>
    </location>
</feature>
<feature type="region of interest" description="Disordered" evidence="1">
    <location>
        <begin position="11"/>
        <end position="37"/>
    </location>
</feature>
<proteinExistence type="predicted"/>
<name>A0A9P6F9L0_9FUNG</name>
<feature type="compositionally biased region" description="Low complexity" evidence="1">
    <location>
        <begin position="137"/>
        <end position="148"/>
    </location>
</feature>
<keyword evidence="3" id="KW-1185">Reference proteome</keyword>
<evidence type="ECO:0000256" key="1">
    <source>
        <dbReference type="SAM" id="MobiDB-lite"/>
    </source>
</evidence>
<feature type="region of interest" description="Disordered" evidence="1">
    <location>
        <begin position="216"/>
        <end position="309"/>
    </location>
</feature>
<sequence length="547" mass="58689">MDMSTTLIHKYHTLKPKKSTSRPSSKDIFPPSSPTPTQAQPYTTFIIDLVSAFNSLSTPSASSTTSPTLHTSFLGLDHEALVDTKEKKKVVKALQLANPAQVNEIISLLKAMPDPSKAAAGAGMGKKEGRKAHSRDSSQQSVLSLLIQDKPKTKDANAAGSAKKQKRVDEDEKLEEDWDKVEKKWVWETQKSNDQLTGVVDPESCKSTIATAGSWFFSSSTPSPEAPAAKPAKAEAQQKTVKPKPSKISTTATNDATKSTSFGSLFSSTPTTATVSDTKTKSKPPVDPSSPHNKNSKHAASTKRTASSTSLFTGEQIAKAAATLLATAAVASPKELPPSTQQKQIQRQSSMPNIKTATLKRLLTTTKASTTTTSDSSSTPTKSKSSSTTDLAAPSAPSYISATITSLTRQWLAFQSSPPPTHMMSAYTYWWGYEIYVPHKCMDNIERVSNTSHIFFGFLSTTVSAIPGLSALVPIAQIISAWVGYQWAVIKTQDAGKGVVISATWVLPVALASRPWDHCGNEDDTFPAESSLLLSRKKTLKSKLGLA</sequence>
<accession>A0A9P6F9L0</accession>
<dbReference type="EMBL" id="JAAAXW010000068">
    <property type="protein sequence ID" value="KAF9545647.1"/>
    <property type="molecule type" value="Genomic_DNA"/>
</dbReference>
<feature type="compositionally biased region" description="Polar residues" evidence="1">
    <location>
        <begin position="338"/>
        <end position="355"/>
    </location>
</feature>